<dbReference type="GO" id="GO:0000976">
    <property type="term" value="F:transcription cis-regulatory region binding"/>
    <property type="evidence" value="ECO:0007669"/>
    <property type="project" value="TreeGrafter"/>
</dbReference>
<dbReference type="Gene3D" id="3.40.50.2300">
    <property type="match status" value="2"/>
</dbReference>
<dbReference type="InterPro" id="IPR028082">
    <property type="entry name" value="Peripla_BP_I"/>
</dbReference>
<dbReference type="SUPFAM" id="SSF47413">
    <property type="entry name" value="lambda repressor-like DNA-binding domains"/>
    <property type="match status" value="1"/>
</dbReference>
<evidence type="ECO:0000259" key="4">
    <source>
        <dbReference type="PROSITE" id="PS50932"/>
    </source>
</evidence>
<keyword evidence="1" id="KW-0805">Transcription regulation</keyword>
<dbReference type="PANTHER" id="PTHR30146">
    <property type="entry name" value="LACI-RELATED TRANSCRIPTIONAL REPRESSOR"/>
    <property type="match status" value="1"/>
</dbReference>
<sequence>MVVMSKLTIRQIAERAEVSTATVDRVLHGRSKVSEKTRIRIEDAVKELNNNNIPELFLQAAKGCYRFKFLIPDRQSNFVADMERSLMLATAALYDVDITCDLHRISFSDGNDLIEALDNIDPDEYQGVGAFAIDAPGVKQAIGRAVERGVNIVTLVSDIPDSARHHFVGIDNVSAGRVVGNLMGRFIGAQDGKVGVITGSLRMRDQMDRFFGFRQIIEERFPQLQLLTVSECNSDPELNRIATSELLQNEPQLLGLYSIAAGNKGILQALDDTDKSPVVIMHELSDPVRKAVAKGQVDAIISQNTDHIARSAMRVLRAYYEGKPIVESQERIRMDILLADNIY</sequence>
<gene>
    <name evidence="5" type="primary">purR_2</name>
    <name evidence="5" type="ORF">IMCC3135_19500</name>
</gene>
<dbReference type="OrthoDB" id="5756154at2"/>
<dbReference type="GO" id="GO:0055085">
    <property type="term" value="P:transmembrane transport"/>
    <property type="evidence" value="ECO:0007669"/>
    <property type="project" value="UniProtKB-ARBA"/>
</dbReference>
<evidence type="ECO:0000256" key="1">
    <source>
        <dbReference type="ARBA" id="ARBA00023015"/>
    </source>
</evidence>
<dbReference type="Pfam" id="PF00356">
    <property type="entry name" value="LacI"/>
    <property type="match status" value="1"/>
</dbReference>
<evidence type="ECO:0000256" key="3">
    <source>
        <dbReference type="ARBA" id="ARBA00023163"/>
    </source>
</evidence>
<proteinExistence type="predicted"/>
<dbReference type="InterPro" id="IPR010982">
    <property type="entry name" value="Lambda_DNA-bd_dom_sf"/>
</dbReference>
<dbReference type="PANTHER" id="PTHR30146:SF152">
    <property type="entry name" value="TRANSCRIPTIONAL REGULATORY PROTEIN"/>
    <property type="match status" value="1"/>
</dbReference>
<keyword evidence="2" id="KW-0238">DNA-binding</keyword>
<dbReference type="SMART" id="SM00354">
    <property type="entry name" value="HTH_LACI"/>
    <property type="match status" value="1"/>
</dbReference>
<keyword evidence="6" id="KW-1185">Reference proteome</keyword>
<dbReference type="Pfam" id="PF13407">
    <property type="entry name" value="Peripla_BP_4"/>
    <property type="match status" value="1"/>
</dbReference>
<accession>A0A2Z2NRV2</accession>
<dbReference type="CDD" id="cd01392">
    <property type="entry name" value="HTH_LacI"/>
    <property type="match status" value="1"/>
</dbReference>
<dbReference type="Proteomes" id="UP000250079">
    <property type="component" value="Chromosome"/>
</dbReference>
<name>A0A2Z2NRV2_9GAMM</name>
<dbReference type="Gene3D" id="1.10.260.40">
    <property type="entry name" value="lambda repressor-like DNA-binding domains"/>
    <property type="match status" value="1"/>
</dbReference>
<dbReference type="PROSITE" id="PS50932">
    <property type="entry name" value="HTH_LACI_2"/>
    <property type="match status" value="1"/>
</dbReference>
<dbReference type="SUPFAM" id="SSF53822">
    <property type="entry name" value="Periplasmic binding protein-like I"/>
    <property type="match status" value="1"/>
</dbReference>
<protein>
    <submittedName>
        <fullName evidence="5">HTH-type transcriptional repressor PurR</fullName>
    </submittedName>
</protein>
<evidence type="ECO:0000256" key="2">
    <source>
        <dbReference type="ARBA" id="ARBA00023125"/>
    </source>
</evidence>
<keyword evidence="3" id="KW-0804">Transcription</keyword>
<organism evidence="5 6">
    <name type="scientific">Granulosicoccus antarcticus IMCC3135</name>
    <dbReference type="NCBI Taxonomy" id="1192854"/>
    <lineage>
        <taxon>Bacteria</taxon>
        <taxon>Pseudomonadati</taxon>
        <taxon>Pseudomonadota</taxon>
        <taxon>Gammaproteobacteria</taxon>
        <taxon>Chromatiales</taxon>
        <taxon>Granulosicoccaceae</taxon>
        <taxon>Granulosicoccus</taxon>
    </lineage>
</organism>
<dbReference type="InterPro" id="IPR025997">
    <property type="entry name" value="SBP_2_dom"/>
</dbReference>
<evidence type="ECO:0000313" key="6">
    <source>
        <dbReference type="Proteomes" id="UP000250079"/>
    </source>
</evidence>
<feature type="domain" description="HTH lacI-type" evidence="4">
    <location>
        <begin position="7"/>
        <end position="49"/>
    </location>
</feature>
<reference evidence="5 6" key="1">
    <citation type="submission" date="2016-12" db="EMBL/GenBank/DDBJ databases">
        <authorList>
            <person name="Song W.-J."/>
            <person name="Kurnit D.M."/>
        </authorList>
    </citation>
    <scope>NUCLEOTIDE SEQUENCE [LARGE SCALE GENOMIC DNA]</scope>
    <source>
        <strain evidence="5 6">IMCC3135</strain>
    </source>
</reference>
<dbReference type="InterPro" id="IPR000843">
    <property type="entry name" value="HTH_LacI"/>
</dbReference>
<dbReference type="AlphaFoldDB" id="A0A2Z2NRV2"/>
<evidence type="ECO:0000313" key="5">
    <source>
        <dbReference type="EMBL" id="ASJ73979.1"/>
    </source>
</evidence>
<dbReference type="GO" id="GO:0003700">
    <property type="term" value="F:DNA-binding transcription factor activity"/>
    <property type="evidence" value="ECO:0007669"/>
    <property type="project" value="TreeGrafter"/>
</dbReference>
<dbReference type="CDD" id="cd06307">
    <property type="entry name" value="PBP1_sugar_binding"/>
    <property type="match status" value="1"/>
</dbReference>
<dbReference type="EMBL" id="CP018632">
    <property type="protein sequence ID" value="ASJ73979.1"/>
    <property type="molecule type" value="Genomic_DNA"/>
</dbReference>
<dbReference type="KEGG" id="gai:IMCC3135_19500"/>